<feature type="repeat" description="ANK" evidence="3">
    <location>
        <begin position="109"/>
        <end position="141"/>
    </location>
</feature>
<sequence>MGSIESPLCVALEHGNIPVAHLLVKMGANTTSMGRNGYTPIVPAMTPVNPEKCCVTGVKLLLECGVPVNDVVVAAKQQRAIHVAVSHNLPPVVSFLLQMDADPNVGDINGHTPLHLAIGCNFDNIVNLLVLHKVDLYKENIRGESPLILAIKRQNLKNIETLIKNGYDPNKINSVESFLPLHAAALFCKLDIIKLLVNLGANVNLTSKLWGTPLHALASKLPELSHVINQVQEQKDIAEFLVKKGAELNVADDSMNTPLHIAVKSGYLGLAKHFVTMGAHVDSRLIAGETLFHKVVLLNHDIIEKLLEYGGNFNVSNKQGFTPYHLAIMNKVDVRFIKSFVKHGCPYNQKVSIWNNVVKKCNRDTQLFFNAEKRFFKGIKENNLELVKSAVTDGAVLTGRSEGMMYPLHYVAKNGYKELLVYFLQQKFPPNVLNRQDETPLYLAAKQGNYEICCILLRYGACYNFCSNKCPKTPLKVAHEFDQKKIMFLLRRVNKMFALSRSNESLIVSKLESKQKIDILEYLVFANAINVRGHSLMETAFFYKNTTIAQAMLKLRLNCEL</sequence>
<dbReference type="SMART" id="SM00248">
    <property type="entry name" value="ANK"/>
    <property type="match status" value="12"/>
</dbReference>
<gene>
    <name evidence="4" type="ORF">g.37358</name>
    <name evidence="5" type="ORF">g.37361</name>
</gene>
<dbReference type="PROSITE" id="PS50088">
    <property type="entry name" value="ANK_REPEAT"/>
    <property type="match status" value="5"/>
</dbReference>
<dbReference type="Gene3D" id="1.25.40.20">
    <property type="entry name" value="Ankyrin repeat-containing domain"/>
    <property type="match status" value="3"/>
</dbReference>
<evidence type="ECO:0000256" key="3">
    <source>
        <dbReference type="PROSITE-ProRule" id="PRU00023"/>
    </source>
</evidence>
<evidence type="ECO:0000256" key="2">
    <source>
        <dbReference type="ARBA" id="ARBA00023043"/>
    </source>
</evidence>
<dbReference type="PROSITE" id="PS50297">
    <property type="entry name" value="ANK_REP_REGION"/>
    <property type="match status" value="5"/>
</dbReference>
<dbReference type="AlphaFoldDB" id="A0A1B6I4P2"/>
<reference evidence="4" key="1">
    <citation type="submission" date="2015-11" db="EMBL/GenBank/DDBJ databases">
        <title>De novo transcriptome assembly of four potential Pierce s Disease insect vectors from Arizona vineyards.</title>
        <authorList>
            <person name="Tassone E.E."/>
        </authorList>
    </citation>
    <scope>NUCLEOTIDE SEQUENCE</scope>
</reference>
<keyword evidence="1" id="KW-0677">Repeat</keyword>
<evidence type="ECO:0000313" key="4">
    <source>
        <dbReference type="EMBL" id="JAS81874.1"/>
    </source>
</evidence>
<dbReference type="SUPFAM" id="SSF48403">
    <property type="entry name" value="Ankyrin repeat"/>
    <property type="match status" value="2"/>
</dbReference>
<organism evidence="4">
    <name type="scientific">Homalodisca liturata</name>
    <dbReference type="NCBI Taxonomy" id="320908"/>
    <lineage>
        <taxon>Eukaryota</taxon>
        <taxon>Metazoa</taxon>
        <taxon>Ecdysozoa</taxon>
        <taxon>Arthropoda</taxon>
        <taxon>Hexapoda</taxon>
        <taxon>Insecta</taxon>
        <taxon>Pterygota</taxon>
        <taxon>Neoptera</taxon>
        <taxon>Paraneoptera</taxon>
        <taxon>Hemiptera</taxon>
        <taxon>Auchenorrhyncha</taxon>
        <taxon>Membracoidea</taxon>
        <taxon>Cicadellidae</taxon>
        <taxon>Cicadellinae</taxon>
        <taxon>Proconiini</taxon>
        <taxon>Homalodisca</taxon>
    </lineage>
</organism>
<dbReference type="EMBL" id="GECU01002892">
    <property type="protein sequence ID" value="JAT04815.1"/>
    <property type="molecule type" value="Transcribed_RNA"/>
</dbReference>
<feature type="repeat" description="ANK" evidence="3">
    <location>
        <begin position="176"/>
        <end position="208"/>
    </location>
</feature>
<feature type="repeat" description="ANK" evidence="3">
    <location>
        <begin position="436"/>
        <end position="468"/>
    </location>
</feature>
<dbReference type="InterPro" id="IPR036770">
    <property type="entry name" value="Ankyrin_rpt-contain_sf"/>
</dbReference>
<dbReference type="Pfam" id="PF12796">
    <property type="entry name" value="Ank_2"/>
    <property type="match status" value="3"/>
</dbReference>
<dbReference type="InterPro" id="IPR002110">
    <property type="entry name" value="Ankyrin_rpt"/>
</dbReference>
<dbReference type="EMBL" id="GECU01025832">
    <property type="protein sequence ID" value="JAS81874.1"/>
    <property type="molecule type" value="Transcribed_RNA"/>
</dbReference>
<dbReference type="PANTHER" id="PTHR24198">
    <property type="entry name" value="ANKYRIN REPEAT AND PROTEIN KINASE DOMAIN-CONTAINING PROTEIN"/>
    <property type="match status" value="1"/>
</dbReference>
<feature type="repeat" description="ANK" evidence="3">
    <location>
        <begin position="142"/>
        <end position="174"/>
    </location>
</feature>
<dbReference type="PANTHER" id="PTHR24198:SF165">
    <property type="entry name" value="ANKYRIN REPEAT-CONTAINING PROTEIN-RELATED"/>
    <property type="match status" value="1"/>
</dbReference>
<protein>
    <submittedName>
        <fullName evidence="4">Uncharacterized protein</fullName>
    </submittedName>
</protein>
<feature type="repeat" description="ANK" evidence="3">
    <location>
        <begin position="254"/>
        <end position="286"/>
    </location>
</feature>
<keyword evidence="2 3" id="KW-0040">ANK repeat</keyword>
<dbReference type="GO" id="GO:0005737">
    <property type="term" value="C:cytoplasm"/>
    <property type="evidence" value="ECO:0007669"/>
    <property type="project" value="TreeGrafter"/>
</dbReference>
<evidence type="ECO:0000256" key="1">
    <source>
        <dbReference type="ARBA" id="ARBA00022737"/>
    </source>
</evidence>
<name>A0A1B6I4P2_9HEMI</name>
<accession>A0A1B6I4P2</accession>
<evidence type="ECO:0000313" key="5">
    <source>
        <dbReference type="EMBL" id="JAT04815.1"/>
    </source>
</evidence>
<proteinExistence type="predicted"/>